<evidence type="ECO:0000313" key="1">
    <source>
        <dbReference type="EMBL" id="VAW88443.1"/>
    </source>
</evidence>
<sequence length="97" mass="11271">MNIVQLKKIAERLLAPHFDAIAKEANKAIDKMELKATEAFHDDVVMERIFHNIHGSLPFVVRTAINETNFVRFCMDNRERFITRCTSLSHDNDVDKK</sequence>
<organism evidence="1">
    <name type="scientific">hydrothermal vent metagenome</name>
    <dbReference type="NCBI Taxonomy" id="652676"/>
    <lineage>
        <taxon>unclassified sequences</taxon>
        <taxon>metagenomes</taxon>
        <taxon>ecological metagenomes</taxon>
    </lineage>
</organism>
<reference evidence="1" key="1">
    <citation type="submission" date="2018-06" db="EMBL/GenBank/DDBJ databases">
        <authorList>
            <person name="Zhirakovskaya E."/>
        </authorList>
    </citation>
    <scope>NUCLEOTIDE SEQUENCE</scope>
</reference>
<protein>
    <submittedName>
        <fullName evidence="1">Uncharacterized protein</fullName>
    </submittedName>
</protein>
<dbReference type="EMBL" id="UOFO01000145">
    <property type="protein sequence ID" value="VAW88443.1"/>
    <property type="molecule type" value="Genomic_DNA"/>
</dbReference>
<gene>
    <name evidence="1" type="ORF">MNBD_GAMMA16-1888</name>
</gene>
<dbReference type="AlphaFoldDB" id="A0A3B0ZJL4"/>
<proteinExistence type="predicted"/>
<accession>A0A3B0ZJL4</accession>
<name>A0A3B0ZJL4_9ZZZZ</name>